<feature type="modified residue" description="N6-(pyridoxal phosphate)lysine" evidence="4">
    <location>
        <position position="226"/>
    </location>
</feature>
<dbReference type="EMBL" id="RKST01000002">
    <property type="protein sequence ID" value="RUM99293.1"/>
    <property type="molecule type" value="Genomic_DNA"/>
</dbReference>
<dbReference type="SUPFAM" id="SSF53383">
    <property type="entry name" value="PLP-dependent transferases"/>
    <property type="match status" value="1"/>
</dbReference>
<dbReference type="GO" id="GO:0009435">
    <property type="term" value="P:NAD+ biosynthetic process"/>
    <property type="evidence" value="ECO:0007669"/>
    <property type="project" value="UniProtKB-UniRule"/>
</dbReference>
<comment type="pathway">
    <text evidence="4 6">Cofactor biosynthesis; NAD(+) biosynthesis; quinolinate from L-kynurenine: step 2/3.</text>
</comment>
<sequence>MSSVPGVSEVGALDASDPLRHMRERFILPEGVIYLDGNSLGAASKAAFIELETAAKEEWAQGLIRSWNKAHWFELTQQLGDRIGRLIGAAPGETVVTDTTSTNIYKALHAALSLRPDRSVIVAEGSSFPTDLYMAEGVAATRPGTQIRLEGVNAPTIEELIDDKVAVVLVNHVNYRSGELRDMAALTRKAHDAGAIIVWDLCHSAGAMPVDLNGADADLAVGCTYKYLNGGPGAPAFLFAAKRHHQDLRQPLSGWWGHAKPFAFEQGYEADAGIRRFLCGTQPILSLRALKGALDIWDDVDMALLRQKSVELGNLFIELVEAHCGRFGVKLASPRDGTSRGSQVSFSHENSYAIMQALIERGVIGDFRAPDVMRFGFAPLYIGYHDVWNAVDALRDILETEAWREPRFAVRAAVT</sequence>
<feature type="binding site" evidence="4">
    <location>
        <position position="200"/>
    </location>
    <ligand>
        <name>pyridoxal 5'-phosphate</name>
        <dbReference type="ChEBI" id="CHEBI:597326"/>
    </ligand>
</feature>
<comment type="function">
    <text evidence="4 6">Catalyzes the cleavage of L-kynurenine (L-Kyn) and L-3-hydroxykynurenine (L-3OHKyn) into anthranilic acid (AA) and 3-hydroxyanthranilic acid (3-OHAA), respectively.</text>
</comment>
<dbReference type="InterPro" id="IPR015421">
    <property type="entry name" value="PyrdxlP-dep_Trfase_major"/>
</dbReference>
<dbReference type="Gene3D" id="3.40.640.10">
    <property type="entry name" value="Type I PLP-dependent aspartate aminotransferase-like (Major domain)"/>
    <property type="match status" value="1"/>
</dbReference>
<keyword evidence="1 4" id="KW-0662">Pyridine nucleotide biosynthesis</keyword>
<comment type="catalytic activity">
    <reaction evidence="6">
        <text>3-hydroxy-L-kynurenine + H2O = 3-hydroxyanthranilate + L-alanine + H(+)</text>
        <dbReference type="Rhea" id="RHEA:25143"/>
        <dbReference type="ChEBI" id="CHEBI:15377"/>
        <dbReference type="ChEBI" id="CHEBI:15378"/>
        <dbReference type="ChEBI" id="CHEBI:36559"/>
        <dbReference type="ChEBI" id="CHEBI:57972"/>
        <dbReference type="ChEBI" id="CHEBI:58125"/>
        <dbReference type="EC" id="3.7.1.3"/>
    </reaction>
</comment>
<feature type="binding site" evidence="4">
    <location>
        <position position="203"/>
    </location>
    <ligand>
        <name>pyridoxal 5'-phosphate</name>
        <dbReference type="ChEBI" id="CHEBI:597326"/>
    </ligand>
</feature>
<dbReference type="OrthoDB" id="9812626at2"/>
<comment type="caution">
    <text evidence="4">Lacks conserved residue(s) required for the propagation of feature annotation.</text>
</comment>
<dbReference type="GO" id="GO:0005737">
    <property type="term" value="C:cytoplasm"/>
    <property type="evidence" value="ECO:0007669"/>
    <property type="project" value="UniProtKB-UniRule"/>
</dbReference>
<evidence type="ECO:0000256" key="4">
    <source>
        <dbReference type="HAMAP-Rule" id="MF_01970"/>
    </source>
</evidence>
<dbReference type="GO" id="GO:0019441">
    <property type="term" value="P:L-tryptophan catabolic process to kynurenine"/>
    <property type="evidence" value="ECO:0007669"/>
    <property type="project" value="TreeGrafter"/>
</dbReference>
<feature type="binding site" evidence="4">
    <location>
        <begin position="128"/>
        <end position="131"/>
    </location>
    <ligand>
        <name>pyridoxal 5'-phosphate</name>
        <dbReference type="ChEBI" id="CHEBI:597326"/>
    </ligand>
</feature>
<dbReference type="GO" id="GO:0097053">
    <property type="term" value="P:L-kynurenine catabolic process"/>
    <property type="evidence" value="ECO:0007669"/>
    <property type="project" value="UniProtKB-UniRule"/>
</dbReference>
<feature type="binding site" evidence="4">
    <location>
        <position position="225"/>
    </location>
    <ligand>
        <name>pyridoxal 5'-phosphate</name>
        <dbReference type="ChEBI" id="CHEBI:597326"/>
    </ligand>
</feature>
<dbReference type="HAMAP" id="MF_01970">
    <property type="entry name" value="Kynureninase"/>
    <property type="match status" value="1"/>
</dbReference>
<feature type="binding site" evidence="4">
    <location>
        <position position="100"/>
    </location>
    <ligand>
        <name>pyridoxal 5'-phosphate</name>
        <dbReference type="ChEBI" id="CHEBI:597326"/>
    </ligand>
</feature>
<dbReference type="Pfam" id="PF22580">
    <property type="entry name" value="KYNU_C"/>
    <property type="match status" value="1"/>
</dbReference>
<dbReference type="NCBIfam" id="TIGR01814">
    <property type="entry name" value="kynureninase"/>
    <property type="match status" value="1"/>
</dbReference>
<protein>
    <recommendedName>
        <fullName evidence="4 5">Kynureninase</fullName>
        <ecNumber evidence="4 5">3.7.1.3</ecNumber>
    </recommendedName>
    <alternativeName>
        <fullName evidence="4">L-kynurenine hydrolase</fullName>
    </alternativeName>
</protein>
<dbReference type="InterPro" id="IPR010111">
    <property type="entry name" value="Kynureninase"/>
</dbReference>
<dbReference type="GO" id="GO:0030429">
    <property type="term" value="F:kynureninase activity"/>
    <property type="evidence" value="ECO:0007669"/>
    <property type="project" value="UniProtKB-UniRule"/>
</dbReference>
<dbReference type="InterPro" id="IPR015424">
    <property type="entry name" value="PyrdxlP-dep_Trfase"/>
</dbReference>
<dbReference type="EC" id="3.7.1.3" evidence="4 5"/>
<organism evidence="7 8">
    <name type="scientific">Borborobacter arsenicus</name>
    <dbReference type="NCBI Taxonomy" id="1851146"/>
    <lineage>
        <taxon>Bacteria</taxon>
        <taxon>Pseudomonadati</taxon>
        <taxon>Pseudomonadota</taxon>
        <taxon>Alphaproteobacteria</taxon>
        <taxon>Hyphomicrobiales</taxon>
        <taxon>Phyllobacteriaceae</taxon>
        <taxon>Borborobacter</taxon>
    </lineage>
</organism>
<evidence type="ECO:0000256" key="3">
    <source>
        <dbReference type="ARBA" id="ARBA00022898"/>
    </source>
</evidence>
<reference evidence="7 8" key="1">
    <citation type="submission" date="2018-11" db="EMBL/GenBank/DDBJ databases">
        <title>Pseudaminobacter arsenicus sp. nov., an arsenic-resistant bacterium isolated from arsenic-rich aquifers.</title>
        <authorList>
            <person name="Mu Y."/>
        </authorList>
    </citation>
    <scope>NUCLEOTIDE SEQUENCE [LARGE SCALE GENOMIC DNA]</scope>
    <source>
        <strain evidence="7 8">CB3</strain>
    </source>
</reference>
<dbReference type="InterPro" id="IPR015422">
    <property type="entry name" value="PyrdxlP-dep_Trfase_small"/>
</dbReference>
<dbReference type="UniPathway" id="UPA00334">
    <property type="reaction ID" value="UER00455"/>
</dbReference>
<dbReference type="PANTHER" id="PTHR14084:SF0">
    <property type="entry name" value="KYNURENINASE"/>
    <property type="match status" value="1"/>
</dbReference>
<dbReference type="PIRSF" id="PIRSF038800">
    <property type="entry name" value="KYNU"/>
    <property type="match status" value="1"/>
</dbReference>
<comment type="cofactor">
    <cofactor evidence="4 6">
        <name>pyridoxal 5'-phosphate</name>
        <dbReference type="ChEBI" id="CHEBI:597326"/>
    </cofactor>
</comment>
<evidence type="ECO:0000256" key="2">
    <source>
        <dbReference type="ARBA" id="ARBA00022801"/>
    </source>
</evidence>
<accession>A0A432VB09</accession>
<keyword evidence="8" id="KW-1185">Reference proteome</keyword>
<name>A0A432VB09_9HYPH</name>
<dbReference type="GO" id="GO:0019805">
    <property type="term" value="P:quinolinate biosynthetic process"/>
    <property type="evidence" value="ECO:0007669"/>
    <property type="project" value="UniProtKB-UniRule"/>
</dbReference>
<dbReference type="AlphaFoldDB" id="A0A432VB09"/>
<dbReference type="UniPathway" id="UPA00253">
    <property type="reaction ID" value="UER00329"/>
</dbReference>
<feature type="binding site" evidence="4">
    <location>
        <position position="101"/>
    </location>
    <ligand>
        <name>pyridoxal 5'-phosphate</name>
        <dbReference type="ChEBI" id="CHEBI:597326"/>
    </ligand>
</feature>
<comment type="subunit">
    <text evidence="4 6">Homodimer.</text>
</comment>
<evidence type="ECO:0000256" key="6">
    <source>
        <dbReference type="PIRNR" id="PIRNR038800"/>
    </source>
</evidence>
<evidence type="ECO:0000313" key="7">
    <source>
        <dbReference type="EMBL" id="RUM99293.1"/>
    </source>
</evidence>
<comment type="pathway">
    <text evidence="4 6">Amino-acid degradation; L-kynurenine degradation; L-alanine and anthranilate from L-kynurenine: step 1/1.</text>
</comment>
<evidence type="ECO:0000256" key="1">
    <source>
        <dbReference type="ARBA" id="ARBA00022642"/>
    </source>
</evidence>
<dbReference type="RefSeq" id="WP_128624285.1">
    <property type="nucleotide sequence ID" value="NZ_ML133508.1"/>
</dbReference>
<evidence type="ECO:0000313" key="8">
    <source>
        <dbReference type="Proteomes" id="UP000281647"/>
    </source>
</evidence>
<proteinExistence type="inferred from homology"/>
<gene>
    <name evidence="4 7" type="primary">kynU</name>
    <name evidence="7" type="ORF">EET67_03810</name>
</gene>
<dbReference type="PANTHER" id="PTHR14084">
    <property type="entry name" value="KYNURENINASE"/>
    <property type="match status" value="1"/>
</dbReference>
<comment type="caution">
    <text evidence="7">The sequence shown here is derived from an EMBL/GenBank/DDBJ whole genome shotgun (WGS) entry which is preliminary data.</text>
</comment>
<comment type="catalytic activity">
    <reaction evidence="4 6">
        <text>L-kynurenine + H2O = anthranilate + L-alanine + H(+)</text>
        <dbReference type="Rhea" id="RHEA:16813"/>
        <dbReference type="ChEBI" id="CHEBI:15377"/>
        <dbReference type="ChEBI" id="CHEBI:15378"/>
        <dbReference type="ChEBI" id="CHEBI:16567"/>
        <dbReference type="ChEBI" id="CHEBI:57959"/>
        <dbReference type="ChEBI" id="CHEBI:57972"/>
        <dbReference type="EC" id="3.7.1.3"/>
    </reaction>
</comment>
<dbReference type="GO" id="GO:0043420">
    <property type="term" value="P:anthranilate metabolic process"/>
    <property type="evidence" value="ECO:0007669"/>
    <property type="project" value="TreeGrafter"/>
</dbReference>
<feature type="binding site" evidence="4">
    <location>
        <position position="255"/>
    </location>
    <ligand>
        <name>pyridoxal 5'-phosphate</name>
        <dbReference type="ChEBI" id="CHEBI:597326"/>
    </ligand>
</feature>
<evidence type="ECO:0000256" key="5">
    <source>
        <dbReference type="NCBIfam" id="TIGR01814"/>
    </source>
</evidence>
<keyword evidence="2 4" id="KW-0378">Hydrolase</keyword>
<dbReference type="GO" id="GO:0030170">
    <property type="term" value="F:pyridoxal phosphate binding"/>
    <property type="evidence" value="ECO:0007669"/>
    <property type="project" value="UniProtKB-UniRule"/>
</dbReference>
<dbReference type="Proteomes" id="UP000281647">
    <property type="component" value="Unassembled WGS sequence"/>
</dbReference>
<dbReference type="Gene3D" id="3.90.1150.10">
    <property type="entry name" value="Aspartate Aminotransferase, domain 1"/>
    <property type="match status" value="1"/>
</dbReference>
<feature type="binding site" evidence="4">
    <location>
        <position position="281"/>
    </location>
    <ligand>
        <name>pyridoxal 5'-phosphate</name>
        <dbReference type="ChEBI" id="CHEBI:597326"/>
    </ligand>
</feature>
<comment type="similarity">
    <text evidence="4 6">Belongs to the kynureninase family.</text>
</comment>
<keyword evidence="3 4" id="KW-0663">Pyridoxal phosphate</keyword>